<keyword evidence="6" id="KW-0963">Cytoplasm</keyword>
<evidence type="ECO:0000256" key="10">
    <source>
        <dbReference type="ARBA" id="ARBA00022839"/>
    </source>
</evidence>
<evidence type="ECO:0000256" key="12">
    <source>
        <dbReference type="ARBA" id="ARBA00023015"/>
    </source>
</evidence>
<dbReference type="InterPro" id="IPR012337">
    <property type="entry name" value="RNaseH-like_sf"/>
</dbReference>
<keyword evidence="7" id="KW-0540">Nuclease</keyword>
<dbReference type="GO" id="GO:0030014">
    <property type="term" value="C:CCR4-NOT complex"/>
    <property type="evidence" value="ECO:0007669"/>
    <property type="project" value="InterPro"/>
</dbReference>
<keyword evidence="13" id="KW-0804">Transcription</keyword>
<evidence type="ECO:0000256" key="4">
    <source>
        <dbReference type="ARBA" id="ARBA00008372"/>
    </source>
</evidence>
<evidence type="ECO:0000256" key="13">
    <source>
        <dbReference type="ARBA" id="ARBA00023163"/>
    </source>
</evidence>
<keyword evidence="14" id="KW-0539">Nucleus</keyword>
<keyword evidence="11" id="KW-0694">RNA-binding</keyword>
<evidence type="ECO:0000256" key="2">
    <source>
        <dbReference type="ARBA" id="ARBA00004123"/>
    </source>
</evidence>
<dbReference type="PANTHER" id="PTHR10797">
    <property type="entry name" value="CCR4-NOT TRANSCRIPTION COMPLEX SUBUNIT"/>
    <property type="match status" value="1"/>
</dbReference>
<keyword evidence="9" id="KW-0378">Hydrolase</keyword>
<dbReference type="SUPFAM" id="SSF53098">
    <property type="entry name" value="Ribonuclease H-like"/>
    <property type="match status" value="1"/>
</dbReference>
<evidence type="ECO:0000256" key="14">
    <source>
        <dbReference type="ARBA" id="ARBA00023242"/>
    </source>
</evidence>
<dbReference type="EMBL" id="CP003682">
    <property type="protein sequence ID" value="AFP65570.1"/>
    <property type="molecule type" value="Genomic_DNA"/>
</dbReference>
<dbReference type="InterPro" id="IPR039637">
    <property type="entry name" value="CNOT7/CNOT8/Pop2"/>
</dbReference>
<dbReference type="GO" id="GO:0046872">
    <property type="term" value="F:metal ion binding"/>
    <property type="evidence" value="ECO:0007669"/>
    <property type="project" value="UniProtKB-KW"/>
</dbReference>
<evidence type="ECO:0000256" key="5">
    <source>
        <dbReference type="ARBA" id="ARBA00012161"/>
    </source>
</evidence>
<evidence type="ECO:0000313" key="15">
    <source>
        <dbReference type="EMBL" id="AFP65570.1"/>
    </source>
</evidence>
<dbReference type="GO" id="GO:0005737">
    <property type="term" value="C:cytoplasm"/>
    <property type="evidence" value="ECO:0007669"/>
    <property type="project" value="UniProtKB-SubCell"/>
</dbReference>
<keyword evidence="8" id="KW-0479">Metal-binding</keyword>
<evidence type="ECO:0000256" key="6">
    <source>
        <dbReference type="ARBA" id="ARBA00022490"/>
    </source>
</evidence>
<comment type="catalytic activity">
    <reaction evidence="1">
        <text>Exonucleolytic cleavage of poly(A) to 5'-AMP.</text>
        <dbReference type="EC" id="3.1.13.4"/>
    </reaction>
</comment>
<evidence type="ECO:0000256" key="11">
    <source>
        <dbReference type="ARBA" id="ARBA00022884"/>
    </source>
</evidence>
<comment type="subcellular location">
    <subcellularLocation>
        <location evidence="3">Cytoplasm</location>
    </subcellularLocation>
    <subcellularLocation>
        <location evidence="2">Nucleus</location>
    </subcellularLocation>
</comment>
<evidence type="ECO:0000256" key="1">
    <source>
        <dbReference type="ARBA" id="ARBA00001663"/>
    </source>
</evidence>
<dbReference type="InterPro" id="IPR006941">
    <property type="entry name" value="RNase_CAF1"/>
</dbReference>
<geneLocation type="nucleomorph" evidence="15"/>
<dbReference type="GO" id="GO:0003723">
    <property type="term" value="F:RNA binding"/>
    <property type="evidence" value="ECO:0007669"/>
    <property type="project" value="UniProtKB-KW"/>
</dbReference>
<dbReference type="GO" id="GO:0004535">
    <property type="term" value="F:poly(A)-specific ribonuclease activity"/>
    <property type="evidence" value="ECO:0007669"/>
    <property type="project" value="UniProtKB-EC"/>
</dbReference>
<accession>J7GAT9</accession>
<evidence type="ECO:0000256" key="3">
    <source>
        <dbReference type="ARBA" id="ARBA00004496"/>
    </source>
</evidence>
<evidence type="ECO:0000256" key="8">
    <source>
        <dbReference type="ARBA" id="ARBA00022723"/>
    </source>
</evidence>
<dbReference type="EC" id="3.1.13.4" evidence="5"/>
<gene>
    <name evidence="15" type="primary">pop2</name>
    <name evidence="15" type="ORF">CMESO_417</name>
</gene>
<keyword evidence="15" id="KW-0542">Nucleomorph</keyword>
<dbReference type="Pfam" id="PF04857">
    <property type="entry name" value="CAF1"/>
    <property type="match status" value="1"/>
</dbReference>
<dbReference type="Gene3D" id="3.30.420.10">
    <property type="entry name" value="Ribonuclease H-like superfamily/Ribonuclease H"/>
    <property type="match status" value="1"/>
</dbReference>
<keyword evidence="12" id="KW-0805">Transcription regulation</keyword>
<organism evidence="15 16">
    <name type="scientific">Chroomonas mesostigmatica CCMP1168</name>
    <dbReference type="NCBI Taxonomy" id="1195612"/>
    <lineage>
        <taxon>Eukaryota</taxon>
        <taxon>Cryptophyceae</taxon>
        <taxon>Pyrenomonadales</taxon>
        <taxon>Chroomonadaceae</taxon>
        <taxon>Chroomonas</taxon>
    </lineage>
</organism>
<name>J7GAT9_9CRYP</name>
<proteinExistence type="inferred from homology"/>
<dbReference type="Proteomes" id="UP000243348">
    <property type="component" value="Nucleomorph 3"/>
</dbReference>
<sequence length="257" mass="30350">MKIINVWKNNLENSMFIIKKLIPIYSFISMDTEFPGIVAHENKKKENYFKNWHYKELRYNVGLLGIIQLGLTFSNKEGFIPKNIGCWQFNFYFDIKKEMFAQDSMNLLLRSGINFYEHKKKGIDVKTFVDLLLKSGIISNQNVKWISFHSEYDFGYFINIITNKPLPFEIKEFFYLLKKYFPCFYDIKYVGLRSRRLFGGLNKFADKFNVKRIGSVHQAGSDSLLTLKVFFKLKETFFKGNIGKQHQGIIYGLYSTI</sequence>
<keyword evidence="10" id="KW-0269">Exonuclease</keyword>
<dbReference type="AlphaFoldDB" id="J7GAT9"/>
<reference evidence="15 16" key="1">
    <citation type="journal article" date="2012" name="Genome Biol. Evol.">
        <title>Nucleomorph genome sequence of the cryptophyte alga Chroomonas mesostigmatica CCMP1168 reveals lineage-specific gene loss and genome complexity.</title>
        <authorList>
            <person name="Moore C.E."/>
            <person name="Curtis B."/>
            <person name="Mills T."/>
            <person name="Tanifuji G."/>
            <person name="Archibald J.M."/>
        </authorList>
    </citation>
    <scope>NUCLEOTIDE SEQUENCE [LARGE SCALE GENOMIC DNA]</scope>
    <source>
        <strain evidence="15 16">CCMP1168</strain>
    </source>
</reference>
<evidence type="ECO:0000256" key="7">
    <source>
        <dbReference type="ARBA" id="ARBA00022722"/>
    </source>
</evidence>
<dbReference type="InterPro" id="IPR036397">
    <property type="entry name" value="RNaseH_sf"/>
</dbReference>
<protein>
    <recommendedName>
        <fullName evidence="5">poly(A)-specific ribonuclease</fullName>
        <ecNumber evidence="5">3.1.13.4</ecNumber>
    </recommendedName>
</protein>
<dbReference type="GO" id="GO:0005634">
    <property type="term" value="C:nucleus"/>
    <property type="evidence" value="ECO:0007669"/>
    <property type="project" value="UniProtKB-SubCell"/>
</dbReference>
<evidence type="ECO:0000313" key="16">
    <source>
        <dbReference type="Proteomes" id="UP000243348"/>
    </source>
</evidence>
<comment type="similarity">
    <text evidence="4">Belongs to the CAF1 family.</text>
</comment>
<evidence type="ECO:0000256" key="9">
    <source>
        <dbReference type="ARBA" id="ARBA00022801"/>
    </source>
</evidence>